<accession>W6UQ21</accession>
<dbReference type="Proteomes" id="UP000019149">
    <property type="component" value="Unassembled WGS sequence"/>
</dbReference>
<gene>
    <name evidence="1" type="ORF">EGR_09667</name>
</gene>
<dbReference type="KEGG" id="egl:EGR_09667"/>
<evidence type="ECO:0000313" key="1">
    <source>
        <dbReference type="EMBL" id="EUB55459.1"/>
    </source>
</evidence>
<dbReference type="GeneID" id="36345382"/>
<dbReference type="RefSeq" id="XP_024346655.1">
    <property type="nucleotide sequence ID" value="XM_024498916.1"/>
</dbReference>
<proteinExistence type="predicted"/>
<name>W6UQ21_ECHGR</name>
<dbReference type="AlphaFoldDB" id="W6UQ21"/>
<comment type="caution">
    <text evidence="1">The sequence shown here is derived from an EMBL/GenBank/DDBJ whole genome shotgun (WGS) entry which is preliminary data.</text>
</comment>
<keyword evidence="2" id="KW-1185">Reference proteome</keyword>
<reference evidence="1 2" key="1">
    <citation type="journal article" date="2013" name="Nat. Genet.">
        <title>The genome of the hydatid tapeworm Echinococcus granulosus.</title>
        <authorList>
            <person name="Zheng H."/>
            <person name="Zhang W."/>
            <person name="Zhang L."/>
            <person name="Zhang Z."/>
            <person name="Li J."/>
            <person name="Lu G."/>
            <person name="Zhu Y."/>
            <person name="Wang Y."/>
            <person name="Huang Y."/>
            <person name="Liu J."/>
            <person name="Kang H."/>
            <person name="Chen J."/>
            <person name="Wang L."/>
            <person name="Chen A."/>
            <person name="Yu S."/>
            <person name="Gao Z."/>
            <person name="Jin L."/>
            <person name="Gu W."/>
            <person name="Wang Z."/>
            <person name="Zhao L."/>
            <person name="Shi B."/>
            <person name="Wen H."/>
            <person name="Lin R."/>
            <person name="Jones M.K."/>
            <person name="Brejova B."/>
            <person name="Vinar T."/>
            <person name="Zhao G."/>
            <person name="McManus D.P."/>
            <person name="Chen Z."/>
            <person name="Zhou Y."/>
            <person name="Wang S."/>
        </authorList>
    </citation>
    <scope>NUCLEOTIDE SEQUENCE [LARGE SCALE GENOMIC DNA]</scope>
</reference>
<dbReference type="CTD" id="36345382"/>
<sequence length="313" mass="35616">MVIRQNYAPQTVAYKKLILIHFPDHLNNNCLVEGIYYNWSFIGSSITGIRVVISEIFPFRSAYATLECICPSRFAKRNLLLNLRVMCEVKIPFNDTRNEQKYTFTPNVAPPPLDKFCYSIQVITFSPRRSNTHSFWHFSFSQSVYDARRSETMSPYERELSGALQPFLSRCTYGQQASTQDAAPGQAKALNLIRGKSVPLYVTYFVLWEASTKVEQIFDVYYAATPDTSELHEESPNLAFGEEGTPNLNPLLPELEESAPMIGNMDSSNSRPQYLAISSAIFSLVHQNNPVFNHRFTLSVSIIFYGVLLDHHP</sequence>
<evidence type="ECO:0000313" key="2">
    <source>
        <dbReference type="Proteomes" id="UP000019149"/>
    </source>
</evidence>
<organism evidence="1 2">
    <name type="scientific">Echinococcus granulosus</name>
    <name type="common">Hydatid tapeworm</name>
    <dbReference type="NCBI Taxonomy" id="6210"/>
    <lineage>
        <taxon>Eukaryota</taxon>
        <taxon>Metazoa</taxon>
        <taxon>Spiralia</taxon>
        <taxon>Lophotrochozoa</taxon>
        <taxon>Platyhelminthes</taxon>
        <taxon>Cestoda</taxon>
        <taxon>Eucestoda</taxon>
        <taxon>Cyclophyllidea</taxon>
        <taxon>Taeniidae</taxon>
        <taxon>Echinococcus</taxon>
        <taxon>Echinococcus granulosus group</taxon>
    </lineage>
</organism>
<protein>
    <submittedName>
        <fullName evidence="1">Uncharacterized protein</fullName>
    </submittedName>
</protein>
<dbReference type="EMBL" id="APAU02000160">
    <property type="protein sequence ID" value="EUB55459.1"/>
    <property type="molecule type" value="Genomic_DNA"/>
</dbReference>